<dbReference type="Proteomes" id="UP001370490">
    <property type="component" value="Unassembled WGS sequence"/>
</dbReference>
<dbReference type="Pfam" id="PF00643">
    <property type="entry name" value="zf-B_box"/>
    <property type="match status" value="1"/>
</dbReference>
<keyword evidence="3" id="KW-0479">Metal-binding</keyword>
<dbReference type="CDD" id="cd19821">
    <property type="entry name" value="Bbox1_BBX-like"/>
    <property type="match status" value="1"/>
</dbReference>
<dbReference type="PANTHER" id="PTHR31717">
    <property type="entry name" value="ZINC FINGER PROTEIN CONSTANS-LIKE 10"/>
    <property type="match status" value="1"/>
</dbReference>
<comment type="caution">
    <text evidence="12">The sequence shown here is derived from an EMBL/GenBank/DDBJ whole genome shotgun (WGS) entry which is preliminary data.</text>
</comment>
<evidence type="ECO:0000256" key="8">
    <source>
        <dbReference type="PROSITE-ProRule" id="PRU00024"/>
    </source>
</evidence>
<accession>A0AAN8W072</accession>
<organism evidence="12 13">
    <name type="scientific">Dillenia turbinata</name>
    <dbReference type="NCBI Taxonomy" id="194707"/>
    <lineage>
        <taxon>Eukaryota</taxon>
        <taxon>Viridiplantae</taxon>
        <taxon>Streptophyta</taxon>
        <taxon>Embryophyta</taxon>
        <taxon>Tracheophyta</taxon>
        <taxon>Spermatophyta</taxon>
        <taxon>Magnoliopsida</taxon>
        <taxon>eudicotyledons</taxon>
        <taxon>Gunneridae</taxon>
        <taxon>Pentapetalae</taxon>
        <taxon>Dilleniales</taxon>
        <taxon>Dilleniaceae</taxon>
        <taxon>Dillenia</taxon>
    </lineage>
</organism>
<feature type="domain" description="B box-type" evidence="10">
    <location>
        <begin position="18"/>
        <end position="65"/>
    </location>
</feature>
<keyword evidence="5 8" id="KW-0863">Zinc-finger</keyword>
<dbReference type="InterPro" id="IPR049808">
    <property type="entry name" value="CONSTANS-like_Bbox1"/>
</dbReference>
<keyword evidence="7 9" id="KW-0539">Nucleus</keyword>
<comment type="similarity">
    <text evidence="2">Belongs to the CONSTANS family.</text>
</comment>
<evidence type="ECO:0000259" key="11">
    <source>
        <dbReference type="PROSITE" id="PS51017"/>
    </source>
</evidence>
<keyword evidence="4" id="KW-0677">Repeat</keyword>
<evidence type="ECO:0000256" key="4">
    <source>
        <dbReference type="ARBA" id="ARBA00022737"/>
    </source>
</evidence>
<dbReference type="AlphaFoldDB" id="A0AAN8W072"/>
<evidence type="ECO:0000313" key="12">
    <source>
        <dbReference type="EMBL" id="KAK6940924.1"/>
    </source>
</evidence>
<evidence type="ECO:0000256" key="2">
    <source>
        <dbReference type="ARBA" id="ARBA00010024"/>
    </source>
</evidence>
<name>A0AAN8W072_9MAGN</name>
<keyword evidence="13" id="KW-1185">Reference proteome</keyword>
<evidence type="ECO:0000256" key="6">
    <source>
        <dbReference type="ARBA" id="ARBA00022833"/>
    </source>
</evidence>
<feature type="domain" description="CCT" evidence="11">
    <location>
        <begin position="351"/>
        <end position="393"/>
    </location>
</feature>
<sequence length="395" mass="44508">MKLEKEMTDSMTTPETEQHSRLCDFCGERTALLYCRADSAKLCLICDREVHSTNPLFKKHTRTLLCDACDSSPVSIICVTESSVFCQNCDWERHNRTQSRVHDRRPHEGFTECPSGTELGLVLGFDDLNCKSLFDLSGCGAAELLSSDDFFVWDSPDFVSLDDLISPTNDSCCHNLKAIGVPTLPKNRKAACGRYKDEILRQLCQLLNLDSSSNHGFSNAENLTSFPSLKPEDNMLDENTFASCEPNAVLNIFPTYDLSDCVPLMQINAFQWCSDDGEAANQVPLPSWNHGEESHAAADKNSEAACKNSDIGCSVACAKNDHERQSRVCNIRSNSRVPLKVFPHELNSQERDSAISRYKEKKKTRRYDNHIRYESRKVRAEGRSRIRGRFAKMKP</sequence>
<dbReference type="PANTHER" id="PTHR31717:SF58">
    <property type="entry name" value="ZINC FINGER PROTEIN CONSTANS-LIKE 13"/>
    <property type="match status" value="1"/>
</dbReference>
<evidence type="ECO:0000256" key="5">
    <source>
        <dbReference type="ARBA" id="ARBA00022771"/>
    </source>
</evidence>
<gene>
    <name evidence="12" type="ORF">RJ641_030455</name>
</gene>
<reference evidence="12 13" key="1">
    <citation type="submission" date="2023-12" db="EMBL/GenBank/DDBJ databases">
        <title>A high-quality genome assembly for Dillenia turbinata (Dilleniales).</title>
        <authorList>
            <person name="Chanderbali A."/>
        </authorList>
    </citation>
    <scope>NUCLEOTIDE SEQUENCE [LARGE SCALE GENOMIC DNA]</scope>
    <source>
        <strain evidence="12">LSX21</strain>
        <tissue evidence="12">Leaf</tissue>
    </source>
</reference>
<evidence type="ECO:0000259" key="10">
    <source>
        <dbReference type="PROSITE" id="PS50119"/>
    </source>
</evidence>
<dbReference type="Pfam" id="PF06203">
    <property type="entry name" value="CCT"/>
    <property type="match status" value="1"/>
</dbReference>
<keyword evidence="6" id="KW-0862">Zinc</keyword>
<evidence type="ECO:0000256" key="1">
    <source>
        <dbReference type="ARBA" id="ARBA00004123"/>
    </source>
</evidence>
<dbReference type="InterPro" id="IPR000315">
    <property type="entry name" value="Znf_B-box"/>
</dbReference>
<evidence type="ECO:0000256" key="3">
    <source>
        <dbReference type="ARBA" id="ARBA00022723"/>
    </source>
</evidence>
<comment type="subcellular location">
    <subcellularLocation>
        <location evidence="1 9">Nucleus</location>
    </subcellularLocation>
</comment>
<protein>
    <submittedName>
        <fullName evidence="12">B-box-type zinc finger</fullName>
    </submittedName>
</protein>
<evidence type="ECO:0000313" key="13">
    <source>
        <dbReference type="Proteomes" id="UP001370490"/>
    </source>
</evidence>
<dbReference type="GO" id="GO:0006355">
    <property type="term" value="P:regulation of DNA-templated transcription"/>
    <property type="evidence" value="ECO:0007669"/>
    <property type="project" value="UniProtKB-ARBA"/>
</dbReference>
<dbReference type="GO" id="GO:0005634">
    <property type="term" value="C:nucleus"/>
    <property type="evidence" value="ECO:0007669"/>
    <property type="project" value="UniProtKB-SubCell"/>
</dbReference>
<dbReference type="EMBL" id="JBAMMX010000005">
    <property type="protein sequence ID" value="KAK6940924.1"/>
    <property type="molecule type" value="Genomic_DNA"/>
</dbReference>
<evidence type="ECO:0000256" key="7">
    <source>
        <dbReference type="ARBA" id="ARBA00023242"/>
    </source>
</evidence>
<dbReference type="PROSITE" id="PS50119">
    <property type="entry name" value="ZF_BBOX"/>
    <property type="match status" value="2"/>
</dbReference>
<dbReference type="PROSITE" id="PS51017">
    <property type="entry name" value="CCT"/>
    <property type="match status" value="1"/>
</dbReference>
<dbReference type="GO" id="GO:0008270">
    <property type="term" value="F:zinc ion binding"/>
    <property type="evidence" value="ECO:0007669"/>
    <property type="project" value="UniProtKB-KW"/>
</dbReference>
<evidence type="ECO:0000256" key="9">
    <source>
        <dbReference type="PROSITE-ProRule" id="PRU00357"/>
    </source>
</evidence>
<dbReference type="SMART" id="SM00336">
    <property type="entry name" value="BBOX"/>
    <property type="match status" value="2"/>
</dbReference>
<feature type="domain" description="B box-type" evidence="10">
    <location>
        <begin position="61"/>
        <end position="107"/>
    </location>
</feature>
<dbReference type="InterPro" id="IPR010402">
    <property type="entry name" value="CCT_domain"/>
</dbReference>
<proteinExistence type="inferred from homology"/>